<organism evidence="2 3">
    <name type="scientific">Orbilia blumenaviensis</name>
    <dbReference type="NCBI Taxonomy" id="1796055"/>
    <lineage>
        <taxon>Eukaryota</taxon>
        <taxon>Fungi</taxon>
        <taxon>Dikarya</taxon>
        <taxon>Ascomycota</taxon>
        <taxon>Pezizomycotina</taxon>
        <taxon>Orbiliomycetes</taxon>
        <taxon>Orbiliales</taxon>
        <taxon>Orbiliaceae</taxon>
        <taxon>Orbilia</taxon>
    </lineage>
</organism>
<dbReference type="EMBL" id="JAVHNS010000004">
    <property type="protein sequence ID" value="KAK6357971.1"/>
    <property type="molecule type" value="Genomic_DNA"/>
</dbReference>
<dbReference type="Proteomes" id="UP001373714">
    <property type="component" value="Unassembled WGS sequence"/>
</dbReference>
<comment type="caution">
    <text evidence="2">The sequence shown here is derived from an EMBL/GenBank/DDBJ whole genome shotgun (WGS) entry which is preliminary data.</text>
</comment>
<reference evidence="2 3" key="1">
    <citation type="submission" date="2019-10" db="EMBL/GenBank/DDBJ databases">
        <authorList>
            <person name="Palmer J.M."/>
        </authorList>
    </citation>
    <scope>NUCLEOTIDE SEQUENCE [LARGE SCALE GENOMIC DNA]</scope>
    <source>
        <strain evidence="2 3">TWF730</strain>
    </source>
</reference>
<accession>A0AAV9VA16</accession>
<evidence type="ECO:0000256" key="1">
    <source>
        <dbReference type="SAM" id="SignalP"/>
    </source>
</evidence>
<protein>
    <submittedName>
        <fullName evidence="2">Uncharacterized protein</fullName>
    </submittedName>
</protein>
<keyword evidence="1" id="KW-0732">Signal</keyword>
<dbReference type="AlphaFoldDB" id="A0AAV9VA16"/>
<feature type="signal peptide" evidence="1">
    <location>
        <begin position="1"/>
        <end position="21"/>
    </location>
</feature>
<evidence type="ECO:0000313" key="3">
    <source>
        <dbReference type="Proteomes" id="UP001373714"/>
    </source>
</evidence>
<keyword evidence="3" id="KW-1185">Reference proteome</keyword>
<feature type="chain" id="PRO_5043541553" evidence="1">
    <location>
        <begin position="22"/>
        <end position="170"/>
    </location>
</feature>
<evidence type="ECO:0000313" key="2">
    <source>
        <dbReference type="EMBL" id="KAK6357971.1"/>
    </source>
</evidence>
<name>A0AAV9VA16_9PEZI</name>
<gene>
    <name evidence="2" type="ORF">TWF730_007326</name>
</gene>
<sequence>MPSFAQTIVLSIATLMATVSATPVDLKNLDARDVNVCWGPGSKGTDGGRGPTPSRCLQVHYENAFTAPFVIAKPGAPPFEIVTASHQTFGPMHCCHTCTLADNCIGWQITADCECVLWKAPNLAGASEVLGLWAEDGPYINKTGSFHRGPAFPPAPNFFGNALITAPQAL</sequence>
<proteinExistence type="predicted"/>